<comment type="caution">
    <text evidence="1">The sequence shown here is derived from an EMBL/GenBank/DDBJ whole genome shotgun (WGS) entry which is preliminary data.</text>
</comment>
<name>A0A0F9SMT5_9ZZZZ</name>
<protein>
    <submittedName>
        <fullName evidence="1">Uncharacterized protein</fullName>
    </submittedName>
</protein>
<sequence length="61" mass="6938">MSKPSSKPLVRCTGKECSIHCPHSLPHEKWGELKTCTLWGECSESEKKIRCVKVKEGEHDE</sequence>
<gene>
    <name evidence="1" type="ORF">LCGC14_0499270</name>
</gene>
<proteinExistence type="predicted"/>
<accession>A0A0F9SMT5</accession>
<dbReference type="AlphaFoldDB" id="A0A0F9SMT5"/>
<reference evidence="1" key="1">
    <citation type="journal article" date="2015" name="Nature">
        <title>Complex archaea that bridge the gap between prokaryotes and eukaryotes.</title>
        <authorList>
            <person name="Spang A."/>
            <person name="Saw J.H."/>
            <person name="Jorgensen S.L."/>
            <person name="Zaremba-Niedzwiedzka K."/>
            <person name="Martijn J."/>
            <person name="Lind A.E."/>
            <person name="van Eijk R."/>
            <person name="Schleper C."/>
            <person name="Guy L."/>
            <person name="Ettema T.J."/>
        </authorList>
    </citation>
    <scope>NUCLEOTIDE SEQUENCE</scope>
</reference>
<organism evidence="1">
    <name type="scientific">marine sediment metagenome</name>
    <dbReference type="NCBI Taxonomy" id="412755"/>
    <lineage>
        <taxon>unclassified sequences</taxon>
        <taxon>metagenomes</taxon>
        <taxon>ecological metagenomes</taxon>
    </lineage>
</organism>
<evidence type="ECO:0000313" key="1">
    <source>
        <dbReference type="EMBL" id="KKN63692.1"/>
    </source>
</evidence>
<dbReference type="EMBL" id="LAZR01000582">
    <property type="protein sequence ID" value="KKN63692.1"/>
    <property type="molecule type" value="Genomic_DNA"/>
</dbReference>